<protein>
    <submittedName>
        <fullName evidence="3">DUF5641 domain-containing protein</fullName>
    </submittedName>
</protein>
<feature type="region of interest" description="Disordered" evidence="1">
    <location>
        <begin position="141"/>
        <end position="228"/>
    </location>
</feature>
<evidence type="ECO:0000313" key="3">
    <source>
        <dbReference type="EnsemblMetazoa" id="AMIN001288-PA"/>
    </source>
</evidence>
<dbReference type="EnsemblMetazoa" id="AMIN001288-RA">
    <property type="protein sequence ID" value="AMIN001288-PA"/>
    <property type="gene ID" value="AMIN001288"/>
</dbReference>
<dbReference type="InterPro" id="IPR036397">
    <property type="entry name" value="RNaseH_sf"/>
</dbReference>
<evidence type="ECO:0000313" key="4">
    <source>
        <dbReference type="Proteomes" id="UP000075920"/>
    </source>
</evidence>
<dbReference type="PANTHER" id="PTHR47331:SF2">
    <property type="match status" value="1"/>
</dbReference>
<proteinExistence type="predicted"/>
<name>A0A182VT97_9DIPT</name>
<reference evidence="4" key="1">
    <citation type="submission" date="2013-03" db="EMBL/GenBank/DDBJ databases">
        <title>The Genome Sequence of Anopheles minimus MINIMUS1.</title>
        <authorList>
            <consortium name="The Broad Institute Genomics Platform"/>
            <person name="Neafsey D.E."/>
            <person name="Walton C."/>
            <person name="Walker B."/>
            <person name="Young S.K."/>
            <person name="Zeng Q."/>
            <person name="Gargeya S."/>
            <person name="Fitzgerald M."/>
            <person name="Haas B."/>
            <person name="Abouelleil A."/>
            <person name="Allen A.W."/>
            <person name="Alvarado L."/>
            <person name="Arachchi H.M."/>
            <person name="Berlin A.M."/>
            <person name="Chapman S.B."/>
            <person name="Gainer-Dewar J."/>
            <person name="Goldberg J."/>
            <person name="Griggs A."/>
            <person name="Gujja S."/>
            <person name="Hansen M."/>
            <person name="Howarth C."/>
            <person name="Imamovic A."/>
            <person name="Ireland A."/>
            <person name="Larimer J."/>
            <person name="McCowan C."/>
            <person name="Murphy C."/>
            <person name="Pearson M."/>
            <person name="Poon T.W."/>
            <person name="Priest M."/>
            <person name="Roberts A."/>
            <person name="Saif S."/>
            <person name="Shea T."/>
            <person name="Sisk P."/>
            <person name="Sykes S."/>
            <person name="Wortman J."/>
            <person name="Nusbaum C."/>
            <person name="Birren B."/>
        </authorList>
    </citation>
    <scope>NUCLEOTIDE SEQUENCE [LARGE SCALE GENOMIC DNA]</scope>
    <source>
        <strain evidence="4">MINIMUS1</strain>
    </source>
</reference>
<keyword evidence="4" id="KW-1185">Reference proteome</keyword>
<evidence type="ECO:0000259" key="2">
    <source>
        <dbReference type="Pfam" id="PF18701"/>
    </source>
</evidence>
<accession>A0A182VT97</accession>
<evidence type="ECO:0000256" key="1">
    <source>
        <dbReference type="SAM" id="MobiDB-lite"/>
    </source>
</evidence>
<dbReference type="STRING" id="112268.A0A182VT97"/>
<dbReference type="VEuPathDB" id="VectorBase:AMIN001288"/>
<dbReference type="Pfam" id="PF18701">
    <property type="entry name" value="DUF5641"/>
    <property type="match status" value="1"/>
</dbReference>
<dbReference type="AlphaFoldDB" id="A0A182VT97"/>
<dbReference type="PANTHER" id="PTHR47331">
    <property type="entry name" value="PHD-TYPE DOMAIN-CONTAINING PROTEIN"/>
    <property type="match status" value="1"/>
</dbReference>
<dbReference type="InterPro" id="IPR040676">
    <property type="entry name" value="DUF5641"/>
</dbReference>
<organism evidence="3 4">
    <name type="scientific">Anopheles minimus</name>
    <dbReference type="NCBI Taxonomy" id="112268"/>
    <lineage>
        <taxon>Eukaryota</taxon>
        <taxon>Metazoa</taxon>
        <taxon>Ecdysozoa</taxon>
        <taxon>Arthropoda</taxon>
        <taxon>Hexapoda</taxon>
        <taxon>Insecta</taxon>
        <taxon>Pterygota</taxon>
        <taxon>Neoptera</taxon>
        <taxon>Endopterygota</taxon>
        <taxon>Diptera</taxon>
        <taxon>Nematocera</taxon>
        <taxon>Culicoidea</taxon>
        <taxon>Culicidae</taxon>
        <taxon>Anophelinae</taxon>
        <taxon>Anopheles</taxon>
    </lineage>
</organism>
<feature type="compositionally biased region" description="Polar residues" evidence="1">
    <location>
        <begin position="144"/>
        <end position="155"/>
    </location>
</feature>
<feature type="domain" description="DUF5641" evidence="2">
    <location>
        <begin position="390"/>
        <end position="480"/>
    </location>
</feature>
<dbReference type="Proteomes" id="UP000075920">
    <property type="component" value="Unassembled WGS sequence"/>
</dbReference>
<feature type="compositionally biased region" description="Polar residues" evidence="1">
    <location>
        <begin position="174"/>
        <end position="184"/>
    </location>
</feature>
<reference evidence="3" key="2">
    <citation type="submission" date="2020-05" db="UniProtKB">
        <authorList>
            <consortium name="EnsemblMetazoa"/>
        </authorList>
    </citation>
    <scope>IDENTIFICATION</scope>
    <source>
        <strain evidence="3">MINIMUS1</strain>
    </source>
</reference>
<dbReference type="GO" id="GO:0003676">
    <property type="term" value="F:nucleic acid binding"/>
    <property type="evidence" value="ECO:0007669"/>
    <property type="project" value="InterPro"/>
</dbReference>
<dbReference type="Gene3D" id="3.30.420.10">
    <property type="entry name" value="Ribonuclease H-like superfamily/Ribonuclease H"/>
    <property type="match status" value="1"/>
</dbReference>
<sequence length="485" mass="53322">VVIADDSWNPYYIDKSINKRSTRSASKDAEQKRVALIEKVMRTARRLYGGGESLDEEDELEQQCSIDRFRVYVESLTEDDSLVAADVGLLTETLCEVDKLTEELRLLKKQMSSSAEGTSKEVQRVDVGTSPLTIARQAEKRTVGVNSSDQPTTVPAASAPGPHAKPGQPKMVSCGTQTRDQGVNTEAPAATKKRKKGRKPTVVASAGAKPTTAQAGPPRALGNKKKGEKTYAEVAAGTSLKANASGPAHSDAEGFTIVQSLFPSHCETVWPASGEEEGTPPDRATERILRVPSFNPPAAPHMGGVWERLVRSVKAAMSALDDGRRLTDGILQTVLVETEDMINSRPRTTSTQEDGMEVTLTPNLFLRGYSASDARIMPTTDLKGAFKDDYLRAQQLSNELWNRWIREYVPSLNPRTKWHGETKPLTVGDLVFIVEKDNRKNWVCGIIEELIVSKDGRVRQAWIRTNSGRYRRATGKLAVLQLEHE</sequence>